<dbReference type="InterPro" id="IPR036663">
    <property type="entry name" value="Fumarylacetoacetase_C_sf"/>
</dbReference>
<accession>A0A840Y1D0</accession>
<keyword evidence="2" id="KW-1185">Reference proteome</keyword>
<dbReference type="Gene3D" id="3.90.850.10">
    <property type="entry name" value="Fumarylacetoacetase-like, C-terminal domain"/>
    <property type="match status" value="1"/>
</dbReference>
<sequence>MSRTARAAGWIAEAFSTGNPLAELPDEIAPRRRSEGERVALRAIESLGLPPCGLRMSGGIAGPLIEGRILPDGTAVAGLRHPVVTAALLAVLAEPLDPGSDALPAFAALHPALDVADHRFTQPPRSAAQRAADLAGLGFVVVGAPLAPEEELRLGAAPANPAEVLAPVAAAARRLGGLPAGALLVAAGLSAPIAADSHGLLRLDFGVGSVTARFP</sequence>
<gene>
    <name evidence="1" type="ORF">FHS87_000634</name>
</gene>
<comment type="caution">
    <text evidence="1">The sequence shown here is derived from an EMBL/GenBank/DDBJ whole genome shotgun (WGS) entry which is preliminary data.</text>
</comment>
<protein>
    <recommendedName>
        <fullName evidence="3">2-keto-4-pentenoate hydratase</fullName>
    </recommendedName>
</protein>
<dbReference type="GO" id="GO:0003824">
    <property type="term" value="F:catalytic activity"/>
    <property type="evidence" value="ECO:0007669"/>
    <property type="project" value="InterPro"/>
</dbReference>
<reference evidence="1 2" key="1">
    <citation type="submission" date="2020-08" db="EMBL/GenBank/DDBJ databases">
        <title>Genomic Encyclopedia of Type Strains, Phase IV (KMG-IV): sequencing the most valuable type-strain genomes for metagenomic binning, comparative biology and taxonomic classification.</title>
        <authorList>
            <person name="Goeker M."/>
        </authorList>
    </citation>
    <scope>NUCLEOTIDE SEQUENCE [LARGE SCALE GENOMIC DNA]</scope>
    <source>
        <strain evidence="1 2">DSM 25622</strain>
    </source>
</reference>
<dbReference type="AlphaFoldDB" id="A0A840Y1D0"/>
<evidence type="ECO:0000313" key="2">
    <source>
        <dbReference type="Proteomes" id="UP000580654"/>
    </source>
</evidence>
<dbReference type="EMBL" id="JACIJD010000002">
    <property type="protein sequence ID" value="MBB5692619.1"/>
    <property type="molecule type" value="Genomic_DNA"/>
</dbReference>
<name>A0A840Y1D0_9PROT</name>
<dbReference type="Proteomes" id="UP000580654">
    <property type="component" value="Unassembled WGS sequence"/>
</dbReference>
<evidence type="ECO:0000313" key="1">
    <source>
        <dbReference type="EMBL" id="MBB5692619.1"/>
    </source>
</evidence>
<proteinExistence type="predicted"/>
<dbReference type="RefSeq" id="WP_184513753.1">
    <property type="nucleotide sequence ID" value="NZ_JACIJD010000002.1"/>
</dbReference>
<evidence type="ECO:0008006" key="3">
    <source>
        <dbReference type="Google" id="ProtNLM"/>
    </source>
</evidence>
<dbReference type="SUPFAM" id="SSF56529">
    <property type="entry name" value="FAH"/>
    <property type="match status" value="1"/>
</dbReference>
<organism evidence="1 2">
    <name type="scientific">Muricoccus pecuniae</name>
    <dbReference type="NCBI Taxonomy" id="693023"/>
    <lineage>
        <taxon>Bacteria</taxon>
        <taxon>Pseudomonadati</taxon>
        <taxon>Pseudomonadota</taxon>
        <taxon>Alphaproteobacteria</taxon>
        <taxon>Acetobacterales</taxon>
        <taxon>Roseomonadaceae</taxon>
        <taxon>Muricoccus</taxon>
    </lineage>
</organism>